<evidence type="ECO:0000256" key="4">
    <source>
        <dbReference type="ARBA" id="ARBA00022989"/>
    </source>
</evidence>
<keyword evidence="2" id="KW-1003">Cell membrane</keyword>
<dbReference type="InterPro" id="IPR022781">
    <property type="entry name" value="Flagellar_biosynth_FliO"/>
</dbReference>
<feature type="chain" id="PRO_5037103662" description="Flagellar protein" evidence="8">
    <location>
        <begin position="26"/>
        <end position="213"/>
    </location>
</feature>
<keyword evidence="5 7" id="KW-0472">Membrane</keyword>
<evidence type="ECO:0000256" key="8">
    <source>
        <dbReference type="SAM" id="SignalP"/>
    </source>
</evidence>
<evidence type="ECO:0000313" key="9">
    <source>
        <dbReference type="EMBL" id="GGG80706.1"/>
    </source>
</evidence>
<evidence type="ECO:0000256" key="3">
    <source>
        <dbReference type="ARBA" id="ARBA00022692"/>
    </source>
</evidence>
<dbReference type="GO" id="GO:0016020">
    <property type="term" value="C:membrane"/>
    <property type="evidence" value="ECO:0007669"/>
    <property type="project" value="InterPro"/>
</dbReference>
<evidence type="ECO:0000256" key="7">
    <source>
        <dbReference type="SAM" id="Phobius"/>
    </source>
</evidence>
<keyword evidence="10" id="KW-1185">Reference proteome</keyword>
<keyword evidence="3 7" id="KW-0812">Transmembrane</keyword>
<feature type="transmembrane region" description="Helical" evidence="7">
    <location>
        <begin position="49"/>
        <end position="71"/>
    </location>
</feature>
<evidence type="ECO:0000256" key="6">
    <source>
        <dbReference type="SAM" id="MobiDB-lite"/>
    </source>
</evidence>
<sequence length="213" mass="23047">MLIRGISAKLSILSAAGIAVWPAFAAASELNGDSGKPAFSDSGNFTGSMIWVVISLFLVIGLIVVVMKFLSQKSRVWGTNRSLRSLGGVALGQNNSLQVVELAGRVYIVGVGENVTLLDKVESGEQAQQIIAALERQSSGSWSGGTVSELLGRFRKRGTEAESSEGQWNNTDSTSFQAMLNDKLNRQADRKQQLESLLKDDKPNERLMDDNEK</sequence>
<dbReference type="Proteomes" id="UP000600247">
    <property type="component" value="Unassembled WGS sequence"/>
</dbReference>
<feature type="signal peptide" evidence="8">
    <location>
        <begin position="1"/>
        <end position="25"/>
    </location>
</feature>
<organism evidence="9 10">
    <name type="scientific">Paenibacillus radicis</name>
    <name type="common">ex Gao et al. 2016</name>
    <dbReference type="NCBI Taxonomy" id="1737354"/>
    <lineage>
        <taxon>Bacteria</taxon>
        <taxon>Bacillati</taxon>
        <taxon>Bacillota</taxon>
        <taxon>Bacilli</taxon>
        <taxon>Bacillales</taxon>
        <taxon>Paenibacillaceae</taxon>
        <taxon>Paenibacillus</taxon>
    </lineage>
</organism>
<keyword evidence="8" id="KW-0732">Signal</keyword>
<dbReference type="EMBL" id="BMHY01000009">
    <property type="protein sequence ID" value="GGG80706.1"/>
    <property type="molecule type" value="Genomic_DNA"/>
</dbReference>
<name>A0A917HJJ8_9BACL</name>
<feature type="region of interest" description="Disordered" evidence="6">
    <location>
        <begin position="194"/>
        <end position="213"/>
    </location>
</feature>
<dbReference type="AlphaFoldDB" id="A0A917HJJ8"/>
<gene>
    <name evidence="9" type="ORF">GCM10010918_42350</name>
</gene>
<evidence type="ECO:0000313" key="10">
    <source>
        <dbReference type="Proteomes" id="UP000600247"/>
    </source>
</evidence>
<evidence type="ECO:0000256" key="2">
    <source>
        <dbReference type="ARBA" id="ARBA00022475"/>
    </source>
</evidence>
<dbReference type="RefSeq" id="WP_188891194.1">
    <property type="nucleotide sequence ID" value="NZ_BMHY01000009.1"/>
</dbReference>
<reference evidence="9 10" key="1">
    <citation type="journal article" date="2014" name="Int. J. Syst. Evol. Microbiol.">
        <title>Complete genome sequence of Corynebacterium casei LMG S-19264T (=DSM 44701T), isolated from a smear-ripened cheese.</title>
        <authorList>
            <consortium name="US DOE Joint Genome Institute (JGI-PGF)"/>
            <person name="Walter F."/>
            <person name="Albersmeier A."/>
            <person name="Kalinowski J."/>
            <person name="Ruckert C."/>
        </authorList>
    </citation>
    <scope>NUCLEOTIDE SEQUENCE [LARGE SCALE GENOMIC DNA]</scope>
    <source>
        <strain evidence="9 10">CGMCC 1.15286</strain>
    </source>
</reference>
<protein>
    <recommendedName>
        <fullName evidence="11">Flagellar protein</fullName>
    </recommendedName>
</protein>
<accession>A0A917HJJ8</accession>
<evidence type="ECO:0008006" key="11">
    <source>
        <dbReference type="Google" id="ProtNLM"/>
    </source>
</evidence>
<dbReference type="GO" id="GO:0044781">
    <property type="term" value="P:bacterial-type flagellum organization"/>
    <property type="evidence" value="ECO:0007669"/>
    <property type="project" value="InterPro"/>
</dbReference>
<evidence type="ECO:0000256" key="5">
    <source>
        <dbReference type="ARBA" id="ARBA00023136"/>
    </source>
</evidence>
<proteinExistence type="predicted"/>
<comment type="caution">
    <text evidence="9">The sequence shown here is derived from an EMBL/GenBank/DDBJ whole genome shotgun (WGS) entry which is preliminary data.</text>
</comment>
<keyword evidence="4 7" id="KW-1133">Transmembrane helix</keyword>
<dbReference type="Pfam" id="PF04347">
    <property type="entry name" value="FliO"/>
    <property type="match status" value="1"/>
</dbReference>
<evidence type="ECO:0000256" key="1">
    <source>
        <dbReference type="ARBA" id="ARBA00004236"/>
    </source>
</evidence>
<comment type="subcellular location">
    <subcellularLocation>
        <location evidence="1">Cell membrane</location>
    </subcellularLocation>
</comment>